<dbReference type="PANTHER" id="PTHR21184">
    <property type="entry name" value="MENORIN (DENDRITIC BRANCHING PROTEIN)"/>
    <property type="match status" value="1"/>
</dbReference>
<feature type="compositionally biased region" description="Acidic residues" evidence="2">
    <location>
        <begin position="239"/>
        <end position="248"/>
    </location>
</feature>
<evidence type="ECO:0000256" key="1">
    <source>
        <dbReference type="ARBA" id="ARBA00044953"/>
    </source>
</evidence>
<accession>A0A7S1FHW8</accession>
<dbReference type="PANTHER" id="PTHR21184:SF6">
    <property type="entry name" value="CONSERVED PLASMA MEMBRANE PROTEIN"/>
    <property type="match status" value="1"/>
</dbReference>
<dbReference type="EMBL" id="HBFQ01061100">
    <property type="protein sequence ID" value="CAD8868896.1"/>
    <property type="molecule type" value="Transcribed_RNA"/>
</dbReference>
<dbReference type="InterPro" id="IPR019356">
    <property type="entry name" value="Menorin_dom"/>
</dbReference>
<evidence type="ECO:0000259" key="3">
    <source>
        <dbReference type="Pfam" id="PF10223"/>
    </source>
</evidence>
<sequence>MCDESGALRSEETDAPTLGTICGDAEVALDGRYFPSADTSRCANYPMLASSFYGEPFPHRLRWAHAVNSQQALQMALITSAHFLEVDVSVGRLDRRGDPHSHRRRATEVRAQNGQHVIMAHYPTERSSDLSLDSFFSQLLRHNAENREEDGKPAMRDPASVLALGEGGPIPRSLSEGQLQLLSVDDSQSGALGDNAGERFRSHSMVFTDPVSTPLVDDDADRDEQAPRGLSPFTANFAEEPESEDDADSVVSSEPPATDDEAREFVKELNHELDAPSGRNRSALTACVGARRDITRDFAVRRPKGVKLDFKQVEAIEPTLKFLREKQVASKLDGHLWLNADVFAGPGNLMSPFDAKKFVKLCAEGCPEAVLSLSWGSSVISTTRLYTREMVDSMVGLCMSPMVPRKVSDDGGVDRYLTPAAVCRHITFAVAADYALGSAASLRRLLSCVPGSSLTLFSGVGSVGVTPAYVHQLIGAFGKANLFLDVKLVKSWRSCTSAGCSLQ</sequence>
<proteinExistence type="inferred from homology"/>
<organism evidence="4">
    <name type="scientific">Noctiluca scintillans</name>
    <name type="common">Sea sparkle</name>
    <name type="synonym">Red tide dinoflagellate</name>
    <dbReference type="NCBI Taxonomy" id="2966"/>
    <lineage>
        <taxon>Eukaryota</taxon>
        <taxon>Sar</taxon>
        <taxon>Alveolata</taxon>
        <taxon>Dinophyceae</taxon>
        <taxon>Noctilucales</taxon>
        <taxon>Noctilucaceae</taxon>
        <taxon>Noctiluca</taxon>
    </lineage>
</organism>
<protein>
    <recommendedName>
        <fullName evidence="3">Menorin-like domain-containing protein</fullName>
    </recommendedName>
</protein>
<gene>
    <name evidence="4" type="ORF">NSCI0253_LOCUS43252</name>
</gene>
<feature type="region of interest" description="Disordered" evidence="2">
    <location>
        <begin position="201"/>
        <end position="261"/>
    </location>
</feature>
<evidence type="ECO:0000256" key="2">
    <source>
        <dbReference type="SAM" id="MobiDB-lite"/>
    </source>
</evidence>
<feature type="domain" description="Menorin-like" evidence="3">
    <location>
        <begin position="302"/>
        <end position="487"/>
    </location>
</feature>
<dbReference type="GO" id="GO:0005615">
    <property type="term" value="C:extracellular space"/>
    <property type="evidence" value="ECO:0007669"/>
    <property type="project" value="TreeGrafter"/>
</dbReference>
<feature type="domain" description="Menorin-like" evidence="3">
    <location>
        <begin position="61"/>
        <end position="144"/>
    </location>
</feature>
<dbReference type="AlphaFoldDB" id="A0A7S1FHW8"/>
<evidence type="ECO:0000313" key="4">
    <source>
        <dbReference type="EMBL" id="CAD8868896.1"/>
    </source>
</evidence>
<comment type="similarity">
    <text evidence="1">Belongs to the menorin family.</text>
</comment>
<dbReference type="Pfam" id="PF10223">
    <property type="entry name" value="Menorin_N"/>
    <property type="match status" value="2"/>
</dbReference>
<name>A0A7S1FHW8_NOCSC</name>
<reference evidence="4" key="1">
    <citation type="submission" date="2021-01" db="EMBL/GenBank/DDBJ databases">
        <authorList>
            <person name="Corre E."/>
            <person name="Pelletier E."/>
            <person name="Niang G."/>
            <person name="Scheremetjew M."/>
            <person name="Finn R."/>
            <person name="Kale V."/>
            <person name="Holt S."/>
            <person name="Cochrane G."/>
            <person name="Meng A."/>
            <person name="Brown T."/>
            <person name="Cohen L."/>
        </authorList>
    </citation>
    <scope>NUCLEOTIDE SEQUENCE</scope>
</reference>